<dbReference type="FunFam" id="1.20.58.60:FF:000031">
    <property type="entry name" value="Microtubule-actin cross-linking factor 1"/>
    <property type="match status" value="1"/>
</dbReference>
<dbReference type="Gene3D" id="3.90.1290.10">
    <property type="entry name" value="Plakin repeat"/>
    <property type="match status" value="3"/>
</dbReference>
<evidence type="ECO:0000256" key="4">
    <source>
        <dbReference type="ARBA" id="ARBA00022443"/>
    </source>
</evidence>
<dbReference type="FunFam" id="1.10.418.10:FF:000002">
    <property type="entry name" value="Microtubule-actin cross-linking factor 1"/>
    <property type="match status" value="1"/>
</dbReference>
<dbReference type="Pfam" id="PF21019">
    <property type="entry name" value="Spectrin_3"/>
    <property type="match status" value="1"/>
</dbReference>
<dbReference type="SMART" id="SM00250">
    <property type="entry name" value="PLEC"/>
    <property type="match status" value="8"/>
</dbReference>
<dbReference type="PANTHER" id="PTHR23169:SF25">
    <property type="entry name" value="MICROTUBULE-ACTIN CROSS-LINKING FACTOR 1, ISOFORMS 1_2_3_4_5"/>
    <property type="match status" value="1"/>
</dbReference>
<dbReference type="Pfam" id="PF13499">
    <property type="entry name" value="EF-hand_7"/>
    <property type="match status" value="1"/>
</dbReference>
<dbReference type="FunFam" id="3.30.920.20:FF:000002">
    <property type="entry name" value="dystonin isoform X1"/>
    <property type="match status" value="1"/>
</dbReference>
<dbReference type="Gene3D" id="1.20.58.60">
    <property type="match status" value="27"/>
</dbReference>
<dbReference type="GO" id="GO:0008017">
    <property type="term" value="F:microtubule binding"/>
    <property type="evidence" value="ECO:0007669"/>
    <property type="project" value="InterPro"/>
</dbReference>
<evidence type="ECO:0000259" key="21">
    <source>
        <dbReference type="PROSITE" id="PS50222"/>
    </source>
</evidence>
<dbReference type="FunFam" id="1.20.58.60:FF:000001">
    <property type="entry name" value="Microtubule-actin cross-linking factor 1"/>
    <property type="match status" value="3"/>
</dbReference>
<feature type="compositionally biased region" description="Basic residues" evidence="18">
    <location>
        <begin position="2404"/>
        <end position="2415"/>
    </location>
</feature>
<evidence type="ECO:0000256" key="1">
    <source>
        <dbReference type="ARBA" id="ARBA00004236"/>
    </source>
</evidence>
<dbReference type="FunFam" id="1.20.58.60:FF:000014">
    <property type="entry name" value="microtubule-actin cross-linking factor 1"/>
    <property type="match status" value="1"/>
</dbReference>
<dbReference type="Pfam" id="PF21020">
    <property type="entry name" value="Spectrin_4"/>
    <property type="match status" value="1"/>
</dbReference>
<dbReference type="InterPro" id="IPR018159">
    <property type="entry name" value="Spectrin/alpha-actinin"/>
</dbReference>
<dbReference type="GO" id="GO:0003779">
    <property type="term" value="F:actin binding"/>
    <property type="evidence" value="ECO:0007669"/>
    <property type="project" value="UniProtKB-KW"/>
</dbReference>
<feature type="compositionally biased region" description="Basic and acidic residues" evidence="18">
    <location>
        <begin position="2363"/>
        <end position="2386"/>
    </location>
</feature>
<dbReference type="InterPro" id="IPR001715">
    <property type="entry name" value="CH_dom"/>
</dbReference>
<dbReference type="FunFam" id="1.20.58.60:FF:000012">
    <property type="entry name" value="Microtubule-actin cross-linking factor 1"/>
    <property type="match status" value="1"/>
</dbReference>
<dbReference type="CDD" id="cd00051">
    <property type="entry name" value="EFh"/>
    <property type="match status" value="1"/>
</dbReference>
<dbReference type="InterPro" id="IPR001452">
    <property type="entry name" value="SH3_domain"/>
</dbReference>
<dbReference type="InterPro" id="IPR036534">
    <property type="entry name" value="GAR_dom_sf"/>
</dbReference>
<accession>A0A671QP95</accession>
<dbReference type="Proteomes" id="UP000472260">
    <property type="component" value="Unassembled WGS sequence"/>
</dbReference>
<evidence type="ECO:0000256" key="12">
    <source>
        <dbReference type="ARBA" id="ARBA00023136"/>
    </source>
</evidence>
<evidence type="ECO:0000256" key="14">
    <source>
        <dbReference type="ARBA" id="ARBA00023212"/>
    </source>
</evidence>
<dbReference type="SUPFAM" id="SSF47576">
    <property type="entry name" value="Calponin-homology domain, CH-domain"/>
    <property type="match status" value="1"/>
</dbReference>
<dbReference type="PROSITE" id="PS50002">
    <property type="entry name" value="SH3"/>
    <property type="match status" value="1"/>
</dbReference>
<evidence type="ECO:0000256" key="10">
    <source>
        <dbReference type="ARBA" id="ARBA00022737"/>
    </source>
</evidence>
<feature type="domain" description="EF-hand" evidence="21">
    <location>
        <begin position="5964"/>
        <end position="5999"/>
    </location>
</feature>
<dbReference type="Pfam" id="PF21097">
    <property type="entry name" value="SR_plectin_7"/>
    <property type="match status" value="1"/>
</dbReference>
<dbReference type="GO" id="GO:0005737">
    <property type="term" value="C:cytoplasm"/>
    <property type="evidence" value="ECO:0007669"/>
    <property type="project" value="TreeGrafter"/>
</dbReference>
<dbReference type="Pfam" id="PF18373">
    <property type="entry name" value="Spectrin_2"/>
    <property type="match status" value="1"/>
</dbReference>
<keyword evidence="11" id="KW-0106">Calcium</keyword>
<dbReference type="InterPro" id="IPR036872">
    <property type="entry name" value="CH_dom_sf"/>
</dbReference>
<evidence type="ECO:0000256" key="16">
    <source>
        <dbReference type="PROSITE-ProRule" id="PRU00192"/>
    </source>
</evidence>
<dbReference type="PROSITE" id="PS51460">
    <property type="entry name" value="GAR"/>
    <property type="match status" value="1"/>
</dbReference>
<organism evidence="23 24">
    <name type="scientific">Sinocyclocheilus anshuiensis</name>
    <dbReference type="NCBI Taxonomy" id="1608454"/>
    <lineage>
        <taxon>Eukaryota</taxon>
        <taxon>Metazoa</taxon>
        <taxon>Chordata</taxon>
        <taxon>Craniata</taxon>
        <taxon>Vertebrata</taxon>
        <taxon>Euteleostomi</taxon>
        <taxon>Actinopterygii</taxon>
        <taxon>Neopterygii</taxon>
        <taxon>Teleostei</taxon>
        <taxon>Ostariophysi</taxon>
        <taxon>Cypriniformes</taxon>
        <taxon>Cyprinidae</taxon>
        <taxon>Cyprininae</taxon>
        <taxon>Sinocyclocheilus</taxon>
    </lineage>
</organism>
<feature type="region of interest" description="Disordered" evidence="18">
    <location>
        <begin position="2708"/>
        <end position="2737"/>
    </location>
</feature>
<keyword evidence="4 16" id="KW-0728">SH3 domain</keyword>
<feature type="domain" description="GAR" evidence="22">
    <location>
        <begin position="6040"/>
        <end position="6118"/>
    </location>
</feature>
<dbReference type="Gene3D" id="1.10.238.10">
    <property type="entry name" value="EF-hand"/>
    <property type="match status" value="1"/>
</dbReference>
<feature type="region of interest" description="Disordered" evidence="18">
    <location>
        <begin position="2358"/>
        <end position="2430"/>
    </location>
</feature>
<dbReference type="InterPro" id="IPR001101">
    <property type="entry name" value="Plectin_repeat"/>
</dbReference>
<dbReference type="InterPro" id="IPR011992">
    <property type="entry name" value="EF-hand-dom_pair"/>
</dbReference>
<keyword evidence="14" id="KW-0206">Cytoskeleton</keyword>
<keyword evidence="6" id="KW-0963">Cytoplasm</keyword>
<keyword evidence="15" id="KW-0966">Cell projection</keyword>
<dbReference type="GO" id="GO:0042060">
    <property type="term" value="P:wound healing"/>
    <property type="evidence" value="ECO:0007669"/>
    <property type="project" value="TreeGrafter"/>
</dbReference>
<evidence type="ECO:0000256" key="9">
    <source>
        <dbReference type="ARBA" id="ARBA00022723"/>
    </source>
</evidence>
<dbReference type="InterPro" id="IPR002048">
    <property type="entry name" value="EF_hand_dom"/>
</dbReference>
<evidence type="ECO:0000259" key="19">
    <source>
        <dbReference type="PROSITE" id="PS50002"/>
    </source>
</evidence>
<keyword evidence="17" id="KW-0175">Coiled coil</keyword>
<keyword evidence="9" id="KW-0479">Metal-binding</keyword>
<dbReference type="Pfam" id="PF17902">
    <property type="entry name" value="SH3_10"/>
    <property type="match status" value="1"/>
</dbReference>
<feature type="coiled-coil region" evidence="17">
    <location>
        <begin position="1055"/>
        <end position="1082"/>
    </location>
</feature>
<feature type="domain" description="Calponin-homology (CH)" evidence="20">
    <location>
        <begin position="95"/>
        <end position="199"/>
    </location>
</feature>
<reference evidence="23" key="1">
    <citation type="submission" date="2025-08" db="UniProtKB">
        <authorList>
            <consortium name="Ensembl"/>
        </authorList>
    </citation>
    <scope>IDENTIFICATION</scope>
</reference>
<feature type="coiled-coil region" evidence="17">
    <location>
        <begin position="3915"/>
        <end position="3977"/>
    </location>
</feature>
<dbReference type="InterPro" id="IPR041615">
    <property type="entry name" value="Desmoplakin_SH3"/>
</dbReference>
<dbReference type="Pfam" id="PF02187">
    <property type="entry name" value="GAS2"/>
    <property type="match status" value="1"/>
</dbReference>
<dbReference type="FunFam" id="1.20.58.60:FF:000141">
    <property type="entry name" value="Microtubule-actin cross-linking factor 1"/>
    <property type="match status" value="1"/>
</dbReference>
<dbReference type="GO" id="GO:0045104">
    <property type="term" value="P:intermediate filament cytoskeleton organization"/>
    <property type="evidence" value="ECO:0007669"/>
    <property type="project" value="InterPro"/>
</dbReference>
<dbReference type="SMART" id="SM00150">
    <property type="entry name" value="SPEC"/>
    <property type="match status" value="27"/>
</dbReference>
<dbReference type="GO" id="GO:0005509">
    <property type="term" value="F:calcium ion binding"/>
    <property type="evidence" value="ECO:0007669"/>
    <property type="project" value="InterPro"/>
</dbReference>
<dbReference type="FunFam" id="1.20.58.60:FF:000027">
    <property type="entry name" value="Microtubule-actin cross-linking factor 1"/>
    <property type="match status" value="1"/>
</dbReference>
<dbReference type="Pfam" id="PF00435">
    <property type="entry name" value="Spectrin"/>
    <property type="match status" value="18"/>
</dbReference>
<dbReference type="FunFam" id="1.10.238.10:FF:000013">
    <property type="entry name" value="Microtubule-actin cross-linking factor 1"/>
    <property type="match status" value="1"/>
</dbReference>
<feature type="region of interest" description="Disordered" evidence="18">
    <location>
        <begin position="2308"/>
        <end position="2338"/>
    </location>
</feature>
<dbReference type="FunFam" id="1.20.58.60:FF:000016">
    <property type="entry name" value="Microtubule-actin cross-linking factor 1"/>
    <property type="match status" value="1"/>
</dbReference>
<evidence type="ECO:0000256" key="11">
    <source>
        <dbReference type="ARBA" id="ARBA00022837"/>
    </source>
</evidence>
<dbReference type="Pfam" id="PF00681">
    <property type="entry name" value="Plectin"/>
    <property type="match status" value="3"/>
</dbReference>
<protein>
    <submittedName>
        <fullName evidence="23">Microtubule-actin cross-linking factor 1-like</fullName>
    </submittedName>
</protein>
<feature type="coiled-coil region" evidence="17">
    <location>
        <begin position="2805"/>
        <end position="2861"/>
    </location>
</feature>
<dbReference type="FunFam" id="1.20.58.60:FF:000092">
    <property type="entry name" value="microtubule-actin cross-linking factor 1 isoform X2"/>
    <property type="match status" value="1"/>
</dbReference>
<keyword evidence="5" id="KW-1003">Cell membrane</keyword>
<dbReference type="Pfam" id="PF00307">
    <property type="entry name" value="CH"/>
    <property type="match status" value="2"/>
</dbReference>
<gene>
    <name evidence="23" type="primary">LOC107670270</name>
</gene>
<evidence type="ECO:0000256" key="8">
    <source>
        <dbReference type="ARBA" id="ARBA00022701"/>
    </source>
</evidence>
<dbReference type="SMART" id="SM00243">
    <property type="entry name" value="GAS2"/>
    <property type="match status" value="1"/>
</dbReference>
<dbReference type="PROSITE" id="PS50021">
    <property type="entry name" value="CH"/>
    <property type="match status" value="2"/>
</dbReference>
<dbReference type="Gene3D" id="3.30.920.20">
    <property type="entry name" value="Gas2-like domain"/>
    <property type="match status" value="1"/>
</dbReference>
<dbReference type="Ensembl" id="ENSSANT00000078405.1">
    <property type="protein sequence ID" value="ENSSANP00000073741.1"/>
    <property type="gene ID" value="ENSSANG00000036652.1"/>
</dbReference>
<dbReference type="PROSITE" id="PS00020">
    <property type="entry name" value="ACTININ_2"/>
    <property type="match status" value="1"/>
</dbReference>
<feature type="compositionally biased region" description="Polar residues" evidence="18">
    <location>
        <begin position="2317"/>
        <end position="2335"/>
    </location>
</feature>
<dbReference type="SMART" id="SM00033">
    <property type="entry name" value="CH"/>
    <property type="match status" value="2"/>
</dbReference>
<feature type="coiled-coil region" evidence="17">
    <location>
        <begin position="624"/>
        <end position="651"/>
    </location>
</feature>
<evidence type="ECO:0000256" key="18">
    <source>
        <dbReference type="SAM" id="MobiDB-lite"/>
    </source>
</evidence>
<feature type="domain" description="Calponin-homology (CH)" evidence="20">
    <location>
        <begin position="1"/>
        <end position="82"/>
    </location>
</feature>
<dbReference type="Gene3D" id="1.10.418.10">
    <property type="entry name" value="Calponin-like domain"/>
    <property type="match status" value="2"/>
</dbReference>
<evidence type="ECO:0000256" key="13">
    <source>
        <dbReference type="ARBA" id="ARBA00023203"/>
    </source>
</evidence>
<dbReference type="PANTHER" id="PTHR23169">
    <property type="entry name" value="ENVOPLAKIN"/>
    <property type="match status" value="1"/>
</dbReference>
<evidence type="ECO:0000256" key="6">
    <source>
        <dbReference type="ARBA" id="ARBA00022490"/>
    </source>
</evidence>
<dbReference type="GO" id="GO:0005198">
    <property type="term" value="F:structural molecule activity"/>
    <property type="evidence" value="ECO:0007669"/>
    <property type="project" value="TreeGrafter"/>
</dbReference>
<dbReference type="InterPro" id="IPR002017">
    <property type="entry name" value="Spectrin_repeat"/>
</dbReference>
<sequence>MAGYIPGLLPANHSQEKEFAQAYEDPREKGRMRFHRLQNVQIALDFLKQRQVKLVNIRNDDITDGNPKLTLGLIWTIILHFQISEIYVSGESGDLTAKEKLLIWSQQATEGYPGLRCANFSSSWSDGRLFNALLHRYRPDLIDMEVVAQQSNRENLEQAFEIAESLGVTRLLDAEDVDVPSPDEKSVITYVSSIYDAFPKIPEGGEGIAAHEVDQRWTEYQSGFSSLLQWTRQHTALMANRSFPHNPVELKALYNEYVHFKETEIPAKEREKSHIEHLYKLLEAWIEFGRIKLPQGLHPNDLEEEWGKLILEMLEREKALRPAVERLELLLQKANKIQNMALDCEEKLTLAKNTLQADMSQLENGQPVRCENELGMYLQDCEALVRQLHLDLQVLRDEKYYQVEQLAFRVSCLQEELVSLRLQCASVYRKGHFSTGGLLGEHVGQKGSSGGLATLGAQTLLGAVGAAASLLRWPMSRADLVAMSSSEDEGSLRFIYELLGWVEETQDLLKRAEWGSDLPSVDQHLQDHHIIHTAVEDLLNSLKEARNYEVHELVSPNLHSSYSETLSKLENQYCKLLEHSSWRLRCLESLRAFVSHCTEELIWLNEREEEELAFDWSDSSTNMAAKRESELEEKQEVMRSLQETADRLCHENHPAKQTVEAYSAALQTQWQWIKELCICVEQHLKDNTAYFQFTSDARDCESYLRQLQDTIKRQYTCDKNSRLSRLEDLLQDSMEEKEQLIEYRSTVASLVGRAKSVVQLRPRSADSNLGTTTPIRVICDYRQIEITISKGEECVLEDNSQRTKWKVISPTGNEAMVPSVCFTIPPPNQEAIDTASRMEQMYQNVMSLWHQLHVNMKSVVSWHYLQKDIRNIASWSLDTAPAERQQTLDNLDAHLSDFLTDSRESCLFTPTERRELEREAENCREHCQTLLVSLETVEKDELASRAYLSELQSIKSHLEDAESKLMRGMQTPHPSTISEVADNAVHIAEQEKLQQDLKGLQSDLGEVSRRCVSFFEEKPTSSSVPVLRSELNLAVEHIEKLNSLSSVYLQKLKTVDVLMRSLQAAESQVKKYESRLSEENIVPADTAAIQAFGEQLNVRHADTFIYSDTFIASKVGNQLNQLHPDRSPELDRYQEKAQQLTERWSGVSRQMETRQADLEMLGSVLQQYREGHTSLIHWIEETTEKQENTQPEQTDSRALSEQLAQQTALVAEIEQNQVKLDECQTYSKQYCAAVKDYELQLMTFRAFVESTQKSPVKRRRMHSSSDVITQEFMDLRTRYTALVTLTTQHVKYISDALRRLEEEEVTFIFRLSPEEHAQVVSQLDELTATYTQLCDSSATHLQQLEEQLAKEEKQIIAGVIDLGTMETFPVFQAAQRGLIDQDTCHVLLEAQVVMGGLFQPDSPDKLSLDKSLSSGLIDKHTYQSLEELETALGLVNTVKFAEGQELPVATAVKEGIIKELVGLRILELQISTGSLKSGSSGEMVSLDHAREKGLLSPDLCQKLQSCLHRRELIDPNTAEKLSLVDFQQRCVLKQEKGLRLFPVKQKPGGTVCLCSGRKVGIFCAVQEGLIDRHVTVRLLEAQLFAGGITDPRSGHRLTVNEAVRHGLMDQDLACTLMTRQLQTGGIIDPVSGERLELDEAIKRDLLSPRIALRVLESLQSFMAIMWPESGELIPVSEALQQGVVNRELAAKALRKHHSVGAVCLPESGQVVPLHQAEKILKPQAVEILKHIQVPDVLPHVSPSSSSYMKRLSSGSAYSSSPPASHADINYDFSITEEGRSEEQIQNHLLSQVMTHSYINAHSGERLVLLEPELVELICRNVKTANLARPVQLKISDNVRVMLDSKDMSGIEEEKNEELKISQHEIAYEIDRKETEMGETKVRAEEDLPLLTVSERTFMEPSQEEYWQKNVLSSGQYEEPKISKIASKKTDMGETIERTEEYLAPSTRKGLNLTVPFQTSSTLPKTISDNGTPAQNQIIDSTLNESKNKQTLDLEQADNSGVFLKITEQKMFDMGESSALTSHQDTVNVGQYDQLNINPDEAKTAKQSDELKKIVEHKENKRIFEQPGKDKKLYPSEIKTLSVELSDDDVKLESMALELQQRGLVTVGGQKVILDEAVAQGLLPGHTAMKLMEKAGLFSGFLDINACKSLSVEDVMQEGLLDEDLMACVLHSEKILVGVIDVEHGRHCSIKDAAELESFDISPDLESKEQLVDAVMQDSNNTSLEVLTEFTLKAEKRLQQAIKEIKPTESEHIKSQPIQSPEQPEEMSDFKWQKVEVKNSTALLDHTTEMEIQSQTVSVSAVTTAILSESSDNRKEQFPSTEQTIGGTEIQRQTVSEPAISEVSFSDADDGLQNKEQTPSIEQIEGHSFKLEADQSVSKPEKIKDSQETGLDPYASTTTRPVKVSGKKKGRGKNGKQAKMESDVKLQVSETSARISPIEKAEVDGQDGFTTNQKRIMKDDKEKVVEVQQSATTHGNRFFLIFSFSFQSSLARQECLEHDQQIVALLSMVGHIEVRLKQQQQQSVGRSLSTLDDIIKQIEVKDLYCSKCMICSKFNSDLEPEVHKETEAATQLLESYPQDVPPQLLIALEKDGRSLARAYSAAMDLAQNTLQGLREQRDAQNVIKIPMIFSLESLFFMTEKFILNLFVDGQTVAEITRNNVVFNIQVFISEHAQDLLPDQSRHLLGQLEQLQRVFHQAVGLNHARAEALSAQQARENERMRKEQKEKEEKMEKEKQTTRDREVCKQMNKCFSLTNSVRSSLAKVDTAIVTTVQQNTQKVSSSHFVLFNLSAFVIHCFNHYRIFLLPKAKAEEQMQETQEKIDTLLRELASLDDSKRRSLGNTKQRLRAKLDQLQSQHQERLQNCQDRLRQTDALRDEFAKFVQEHGNLGTWLDQSEQELRTLGEGETDAKGLKDRIEEHKKLAEDVICHKADLRFVTISGQKVLDSVQGALEKVGSTDPALEETRHLVSVKLQDATQRYSSLHSKSSELGTRLSGLLERFQHYQDEAGSLGSWLSTQEQNQSVFKPSREQTDTQTLQHTLSTVQVGLLMLFWLKYLRKKRFETLSNSVSVRAEQLQTAVAQSVSIQEGLKALLAWLDGLPLSPGIMFSSNMALPPQKIRQELLSRQGSVDATLDSVSKLLKSADASTASGLQGALQDLSQRYTAAQAKQTERETELRGLLPKLESFERQSADLRSFTQSRERALSPVGQPDCSVDDYKQTIEVRELVQKLFYFTLSKLPHWSQHCVTINKIEYFFVDIHLTFSCVLHRFDSIQSCVQQLAEFRSRSGSLLRWLQTVQEQLPAKEPNLSTESLQRRAQQLKVGLQFSLFTDTNMMQFYNYVALSSGCCDCTYLNISSLLPSDLTEIQVAVADVNCKYEQLGSDMRERKGRQEASLDLRQKARQGSEVLIQWLGPREESLAQGQTASPSRPEAVRAQAQETKVLLTELADHSGKVEDLKNILNQLITDHPDSPEAETWKRQLEDIDSRWTKANQTAAQRQTELEACADRLGSFAAAASQLGPWLREKELMMSVLGPLSIDPNMLNTQKQQVQFMLREFETRQPQFDQLSRAAEGILSPSGDEGSRDGQDLEEVRQELADVSQQWEDLTSRLTGRSQQIDQAQGTSERYLALLRELSQSVVDLSERLDAQASLSAQPEALRCRLQETGEIRAELEQRRGQLAQAEQLCAELSTIVAEPYLRDELHKRLESVSSPLKNLEERAADGLSQLQAALSSTQQFQQMFDELRGWLDGQAGNYTAGVSEALPCQPDALKTLLAQQEDLQRAIAQQRGSYELIQAEGASLLASLPTGDERLALQTRLNILRQDWEGMNRQTSNKHSRIKEMLSCAELYQQHHNELVPWVAECEEREAEIHPSLDPATLDEALQKARQLSVDLDRRRPLLDSLNTAADQLLEQSCAGEEEVRDEKAQLNRRIDGLSERLQGRTAQLEELGSRLKEFEDGRLAVERRLEAAKHQIEVQEALGPQACSNKSLERLRSQQELLNSVQPQVVYLRNLAQGLLQDAPEISRAGEDSGQRLLQQARDTEKEFEEVTEKVRESQCCSSLESRLQGVGEVQSHVRDVFSRLADLDDELDSLSPVGRDADSLASQADAVRGFLSRLDALRVELESHGGECTTMLRREGSSPDLLALRRETEALSRQAGKLAERGQNRLALIEAAEERVKEFYGRLADLQGLLGRAEEVLNTQAVVGTEVEVIKQQLQEFKVGKDSQIDSIQPKLQHVNAVGQGLIQSAAKHTDTQALEHDLETTNLCWNSLNKRVAERIAQLQEALLHCGKFQDALEPLLSWLSDTEELIANQKPPSAEYRVVKAQIQEQKLLQRLLDDRRGTVEMIRAEGERIAATAETQDRDKIQKHLKSLGERWTNLLEKASARQQQLEELQVLALQFHEAVEPLGEWLSATERRLSSSEPMGTQTSKITQQIVRHKALNEEIISRKKTVDQAIKNGQALLKQTTGEEVLLIQEKLDGIKSRYAEMTAGSSKALRTLEQALQLATRFASSHDDISQWLDSVEAELNNIEPDTTPAYQDRQRELKCVSAEKRLVLDTVNEVGSALLDLVPWRARESTHKGLDRLVADANQRYRQAQETITQRVQLVQAAIQRSQQYEEAVDAELTWVGETERKLASLGPLSLEPDVTVAQLQVQRAFNIDIIRHKDTVDQLLKTREDILESCSEQQREALKVKTDSLSACYEAVNQSHAERFSALEQAQMLVARFWETYEELEPWLGETETLITQLPPPAIDTEALRQQQDQMRLLRESIAEHKPHIDKLLKIGPQLAELSAQEGATVRQRYNEAERRYLSIKEEVKGRATALDEAVSQSVQFHDKMDPLLETLEGAVQRLRQPPPVAAEVEKIREQLAEHRATGLELDKLLPSFSALCARGEELIGRAPHDDPAAQAVHSRLLRLRSLWDEIRQRAEEREGKLQDVLDLAGKFWADMAALLSTLRDSQDIVKDLEDPGVDPSLIKQQIEAAEAIKAETDGLREELEIVQTLGADLIFACGETEKPEVKKTIDEMNAAWEGLNRTWKERMERLEEAMTASVQYQDALQGMFDYLDNAVIKLCDMPAVGTDLSTVKQQIEELKQYKVEVYQQQIDMEKLCHQGELLLRKVSDQTDRDMIQEPLTEQRHLWDNLVDKITIRQHKLEGALLALGQFQHALSELQSWLSHTHATLDTQRPISSDPKAIEIELAKHHVLRNDVLSHRTTVETVNSAGSELLESSPGDEINHLRDQLDELNRSWKNLLLKTDERQKLLEAALQQAEGFHGELEEFLQWLRRTESQLSAAKPTGGLPETAREQLQQHMELQGQLTQRSEQYHRLLDKGESILLARGGEDAGPGTTQTQQNLAMLQNKWASLNAKLDDRRGKLEEAVSLATGFQTSLQDTINWLTQAEQTLNMVQPPSLILDTVLFQIDEHKVFVNEVNTHREQVLALEKAGSQLRFASLKQDVVLIKNLLLSVQARWDKLVQRSLDRGRHLDEARKRAKQFHEAWRKLTDWLEEAESRLDSELEISNEPDKIKVQLAKHKEFQKSLGSKQPVYDTTVRSGKAMRDKATLSADTQKLDNLLGEVRDKWDTVCGKSVERQHKLEEALLFSGQFAEALQALVDWLYRVEPQLAEDQPVHGDLDLVSNLMDSHKVFQKELGKRTSSVQALKRSARELMETGRDDTAWVKVQLQELSNRWETVCALSVSKQTRLQQALKQAEEFRTAVQMLLEWLSEAEQTLRFRGVLPEQVETLQALLHTHRDFMQTVEEKRVDVNKAAGMGEAILAVCHPDCITTIKHWITIIRARFEEVLTWAKQHEQRLEMALTELLTNAALLEELLSWLQWAETTLVQRDTEPLPQDITQVKTLITEHQMFMEEMTRKQPDVDKVTKTYKRKPAEHPSSLSDRRGARKRLYPHLGNPRLTQLCSRWQQVWLLALDRQRKLNDALDRLEELKEFANFDFDVWRKKYMRWMNHKKSRVMDFFRRIDKDQDGKITRQEFIDGILASKFPTSKLEMTAVADIFDRDCDGYIDYYEFVAALHPNKDAYRPTTDADKIEDEVTRQVAQCKCAKRFQVEQIGENKYRFFLGNQFGDSQQLRLVRILRSTVMVRVGGGWMALDEFLVKNDPCRVQHPGLKILRSDSSSSISSRIGWVFLSPSR</sequence>
<keyword evidence="24" id="KW-1185">Reference proteome</keyword>
<evidence type="ECO:0000256" key="17">
    <source>
        <dbReference type="SAM" id="Coils"/>
    </source>
</evidence>
<dbReference type="FunFam" id="1.20.58.60:FF:000009">
    <property type="entry name" value="dystonin isoform X1"/>
    <property type="match status" value="1"/>
</dbReference>
<keyword evidence="12" id="KW-0472">Membrane</keyword>
<dbReference type="InterPro" id="IPR043197">
    <property type="entry name" value="Plakin"/>
</dbReference>
<feature type="domain" description="EF-hand" evidence="21">
    <location>
        <begin position="6000"/>
        <end position="6035"/>
    </location>
</feature>
<keyword evidence="10" id="KW-0677">Repeat</keyword>
<dbReference type="SMART" id="SM00054">
    <property type="entry name" value="EFh"/>
    <property type="match status" value="2"/>
</dbReference>
<feature type="domain" description="SH3" evidence="19">
    <location>
        <begin position="770"/>
        <end position="827"/>
    </location>
</feature>
<dbReference type="GO" id="GO:0005886">
    <property type="term" value="C:plasma membrane"/>
    <property type="evidence" value="ECO:0007669"/>
    <property type="project" value="UniProtKB-SubCell"/>
</dbReference>
<dbReference type="SUPFAM" id="SSF143575">
    <property type="entry name" value="GAS2 domain-like"/>
    <property type="match status" value="1"/>
</dbReference>
<feature type="compositionally biased region" description="Basic and acidic residues" evidence="18">
    <location>
        <begin position="2713"/>
        <end position="2737"/>
    </location>
</feature>
<reference evidence="23" key="2">
    <citation type="submission" date="2025-09" db="UniProtKB">
        <authorList>
            <consortium name="Ensembl"/>
        </authorList>
    </citation>
    <scope>IDENTIFICATION</scope>
</reference>
<dbReference type="InterPro" id="IPR003108">
    <property type="entry name" value="GAR_dom"/>
</dbReference>
<evidence type="ECO:0000313" key="24">
    <source>
        <dbReference type="Proteomes" id="UP000472260"/>
    </source>
</evidence>
<dbReference type="GO" id="GO:0042995">
    <property type="term" value="C:cell projection"/>
    <property type="evidence" value="ECO:0007669"/>
    <property type="project" value="UniProtKB-SubCell"/>
</dbReference>
<dbReference type="PROSITE" id="PS50222">
    <property type="entry name" value="EF_HAND_2"/>
    <property type="match status" value="2"/>
</dbReference>
<evidence type="ECO:0000256" key="7">
    <source>
        <dbReference type="ARBA" id="ARBA00022553"/>
    </source>
</evidence>
<dbReference type="InterPro" id="IPR049538">
    <property type="entry name" value="PCN-like_spectrin-like_rpt"/>
</dbReference>
<evidence type="ECO:0000259" key="20">
    <source>
        <dbReference type="PROSITE" id="PS50021"/>
    </source>
</evidence>
<dbReference type="PROSITE" id="PS00018">
    <property type="entry name" value="EF_HAND_1"/>
    <property type="match status" value="2"/>
</dbReference>
<dbReference type="InterPro" id="IPR041573">
    <property type="entry name" value="Desmoplakin_Spectrin-like"/>
</dbReference>
<dbReference type="InterPro" id="IPR035915">
    <property type="entry name" value="Plakin_repeat_sf"/>
</dbReference>
<dbReference type="GO" id="GO:0005874">
    <property type="term" value="C:microtubule"/>
    <property type="evidence" value="ECO:0007669"/>
    <property type="project" value="UniProtKB-KW"/>
</dbReference>
<proteinExistence type="predicted"/>
<dbReference type="FunFam" id="1.20.58.60:FF:000010">
    <property type="entry name" value="plectin isoform X2"/>
    <property type="match status" value="1"/>
</dbReference>
<dbReference type="SUPFAM" id="SSF75399">
    <property type="entry name" value="Plakin repeat"/>
    <property type="match status" value="3"/>
</dbReference>
<evidence type="ECO:0000259" key="22">
    <source>
        <dbReference type="PROSITE" id="PS51460"/>
    </source>
</evidence>
<keyword evidence="13" id="KW-0009">Actin-binding</keyword>
<dbReference type="CDD" id="cd00176">
    <property type="entry name" value="SPEC"/>
    <property type="match status" value="12"/>
</dbReference>
<keyword evidence="7" id="KW-0597">Phosphoprotein</keyword>
<dbReference type="SUPFAM" id="SSF47473">
    <property type="entry name" value="EF-hand"/>
    <property type="match status" value="1"/>
</dbReference>
<evidence type="ECO:0000313" key="23">
    <source>
        <dbReference type="Ensembl" id="ENSSANP00000073741.1"/>
    </source>
</evidence>
<dbReference type="FunFam" id="1.20.58.60:FF:000544">
    <property type="entry name" value="Microtubule actin crosslinking factor 1a"/>
    <property type="match status" value="1"/>
</dbReference>
<dbReference type="SUPFAM" id="SSF46966">
    <property type="entry name" value="Spectrin repeat"/>
    <property type="match status" value="22"/>
</dbReference>
<dbReference type="GO" id="GO:0005882">
    <property type="term" value="C:intermediate filament"/>
    <property type="evidence" value="ECO:0007669"/>
    <property type="project" value="TreeGrafter"/>
</dbReference>
<evidence type="ECO:0000256" key="15">
    <source>
        <dbReference type="ARBA" id="ARBA00023273"/>
    </source>
</evidence>
<evidence type="ECO:0000256" key="3">
    <source>
        <dbReference type="ARBA" id="ARBA00004316"/>
    </source>
</evidence>
<dbReference type="Gene3D" id="1.20.58.1060">
    <property type="match status" value="1"/>
</dbReference>
<name>A0A671QP95_9TELE</name>
<dbReference type="Gene3D" id="2.30.30.40">
    <property type="entry name" value="SH3 Domains"/>
    <property type="match status" value="1"/>
</dbReference>
<keyword evidence="8" id="KW-0493">Microtubule</keyword>
<evidence type="ECO:0000256" key="2">
    <source>
        <dbReference type="ARBA" id="ARBA00004245"/>
    </source>
</evidence>
<evidence type="ECO:0000256" key="5">
    <source>
        <dbReference type="ARBA" id="ARBA00022475"/>
    </source>
</evidence>
<dbReference type="FunFam" id="1.20.58.60:FF:000021">
    <property type="entry name" value="Microtubule-actin cross-linking factor 1"/>
    <property type="match status" value="1"/>
</dbReference>
<dbReference type="FunFam" id="1.20.58.60:FF:000008">
    <property type="entry name" value="microtubule-actin cross-linking factor 1"/>
    <property type="match status" value="1"/>
</dbReference>
<dbReference type="InterPro" id="IPR001589">
    <property type="entry name" value="Actinin_actin-bd_CS"/>
</dbReference>
<feature type="coiled-coil region" evidence="17">
    <location>
        <begin position="1334"/>
        <end position="1361"/>
    </location>
</feature>
<dbReference type="InterPro" id="IPR018247">
    <property type="entry name" value="EF_Hand_1_Ca_BS"/>
</dbReference>
<comment type="subcellular location">
    <subcellularLocation>
        <location evidence="1">Cell membrane</location>
    </subcellularLocation>
    <subcellularLocation>
        <location evidence="3">Cell projection</location>
    </subcellularLocation>
    <subcellularLocation>
        <location evidence="2">Cytoplasm</location>
        <location evidence="2">Cytoskeleton</location>
    </subcellularLocation>
</comment>